<evidence type="ECO:0000256" key="1">
    <source>
        <dbReference type="SAM" id="MobiDB-lite"/>
    </source>
</evidence>
<feature type="compositionally biased region" description="Basic residues" evidence="1">
    <location>
        <begin position="1"/>
        <end position="13"/>
    </location>
</feature>
<evidence type="ECO:0000313" key="2">
    <source>
        <dbReference type="EMBL" id="PKZ63614.1"/>
    </source>
</evidence>
<dbReference type="Pfam" id="PF07505">
    <property type="entry name" value="DUF5131"/>
    <property type="match status" value="1"/>
</dbReference>
<evidence type="ECO:0000313" key="3">
    <source>
        <dbReference type="Proteomes" id="UP000234662"/>
    </source>
</evidence>
<accession>A0A2I1R3B0</accession>
<proteinExistence type="predicted"/>
<sequence>MLRRPRPARHRPTSTHGHLPRRESPRPHRVWLRRRHRDQPGGDQRRRSTGHHPYQRGPPVSTSIEWTDETWNPLSGCSKVSPGCDHCYAETIAHRFAGTTAYPDGFKVTLRPERLDQPLRWTRPRMVFVNSMSDLFHDDVPDDYIIDVFAVMAMARRHTFQVLTKRHGRMRSLLSDPGFSSELWERIGIVKYPDVPTAAWPLPNVWLGVSTENHQWASIRIPALLDTPAAVRFISAEPLLGGINLCACTGLDNRACPLHADHAHLDWVIVGGESGPRARPMHLNWARGLRDQCIAAGVPFLFKQHGQWSPVAPLDAAGRADYRNAHTIADDGTLYAPGDLAYPDGPRYGEALRAGHNRAHLHTTFRVGKKAAGRELDGRLWDQYPTALHPRPAAARSAR</sequence>
<evidence type="ECO:0008006" key="4">
    <source>
        <dbReference type="Google" id="ProtNLM"/>
    </source>
</evidence>
<name>A0A2I1R3B0_9ACTN</name>
<dbReference type="AlphaFoldDB" id="A0A2I1R3B0"/>
<feature type="compositionally biased region" description="Basic residues" evidence="1">
    <location>
        <begin position="27"/>
        <end position="37"/>
    </location>
</feature>
<reference evidence="2 3" key="1">
    <citation type="submission" date="2017-12" db="EMBL/GenBank/DDBJ databases">
        <title>Phylogenetic diversity of female urinary microbiome.</title>
        <authorList>
            <person name="Thomas-White K."/>
            <person name="Wolfe A.J."/>
        </authorList>
    </citation>
    <scope>NUCLEOTIDE SEQUENCE [LARGE SCALE GENOMIC DNA]</scope>
    <source>
        <strain evidence="2 3">UMB0777</strain>
    </source>
</reference>
<protein>
    <recommendedName>
        <fullName evidence="4">Phage Gp37/Gp68 family protein</fullName>
    </recommendedName>
</protein>
<dbReference type="Proteomes" id="UP000234662">
    <property type="component" value="Unassembled WGS sequence"/>
</dbReference>
<organism evidence="2 3">
    <name type="scientific">Gordonia terrae</name>
    <dbReference type="NCBI Taxonomy" id="2055"/>
    <lineage>
        <taxon>Bacteria</taxon>
        <taxon>Bacillati</taxon>
        <taxon>Actinomycetota</taxon>
        <taxon>Actinomycetes</taxon>
        <taxon>Mycobacteriales</taxon>
        <taxon>Gordoniaceae</taxon>
        <taxon>Gordonia</taxon>
    </lineage>
</organism>
<dbReference type="InterPro" id="IPR011101">
    <property type="entry name" value="DUF5131"/>
</dbReference>
<feature type="region of interest" description="Disordered" evidence="1">
    <location>
        <begin position="1"/>
        <end position="63"/>
    </location>
</feature>
<gene>
    <name evidence="2" type="ORF">CYJ73_21045</name>
</gene>
<dbReference type="EMBL" id="PKJC01000023">
    <property type="protein sequence ID" value="PKZ63614.1"/>
    <property type="molecule type" value="Genomic_DNA"/>
</dbReference>
<comment type="caution">
    <text evidence="2">The sequence shown here is derived from an EMBL/GenBank/DDBJ whole genome shotgun (WGS) entry which is preliminary data.</text>
</comment>